<dbReference type="AlphaFoldDB" id="A0ABD1M2H6"/>
<feature type="region of interest" description="Disordered" evidence="1">
    <location>
        <begin position="328"/>
        <end position="358"/>
    </location>
</feature>
<sequence length="537" mass="59938">MPGPEGFSGSDTVDVVAKRVGVYLASRCCFCRINEESLDHLLFPCPTRSTTKGQLNNDMLHNSFPTYYNKIIVNLQNIRDVNICSLVIMGCASSKQRRCRRCNAPYSPAPRSYSMHVHHPSQTEGDSYHVVALTSTTLGTLKLNSPASTQNLGANCDHEFRHSNGKVGNAESFRFDSESFVVQRPKEKTESDALEKEKKEEFSMGLIEAKTWSNMIEQKLPKVFPKTPIRTPPGEPETIINTWELMEGLEDITPFRSPCHFRSFSFDANGDDVSFEVDVDVDPPKMSVAASPKPMWLLLTEEESRLNPAVSDFDPEVISSFRKSLQQLSSSDEEKQGTRKGLPFDEEKTKGDDDVEVDEPSGKEKVVLYFTSLRGVRKTYEDCCQVRMILKGLGVRVDERDVSMHSGFKEELRELLGDWHGGGGLPKVFVGENYIGGAEEIQRLHEDGKLEKIVGCCEKIDDSVGGDGGGVCEACGDIRFVPCETCCGSCKIYYEGDEDEEEEKEEEFVDGEVGECGFQRCPDCNENGLIRCPMCCF</sequence>
<dbReference type="PANTHER" id="PTHR45669">
    <property type="entry name" value="GLUTAREDOXIN DOMAIN-CONTAINING CYSTEINE-RICH PROTEIN CG12206-RELATED"/>
    <property type="match status" value="1"/>
</dbReference>
<dbReference type="InterPro" id="IPR002109">
    <property type="entry name" value="Glutaredoxin"/>
</dbReference>
<comment type="caution">
    <text evidence="3">The sequence shown here is derived from an EMBL/GenBank/DDBJ whole genome shotgun (WGS) entry which is preliminary data.</text>
</comment>
<dbReference type="InterPro" id="IPR036249">
    <property type="entry name" value="Thioredoxin-like_sf"/>
</dbReference>
<accession>A0ABD1M2H6</accession>
<proteinExistence type="predicted"/>
<keyword evidence="4" id="KW-1185">Reference proteome</keyword>
<organism evidence="3 4">
    <name type="scientific">Flemingia macrophylla</name>
    <dbReference type="NCBI Taxonomy" id="520843"/>
    <lineage>
        <taxon>Eukaryota</taxon>
        <taxon>Viridiplantae</taxon>
        <taxon>Streptophyta</taxon>
        <taxon>Embryophyta</taxon>
        <taxon>Tracheophyta</taxon>
        <taxon>Spermatophyta</taxon>
        <taxon>Magnoliopsida</taxon>
        <taxon>eudicotyledons</taxon>
        <taxon>Gunneridae</taxon>
        <taxon>Pentapetalae</taxon>
        <taxon>rosids</taxon>
        <taxon>fabids</taxon>
        <taxon>Fabales</taxon>
        <taxon>Fabaceae</taxon>
        <taxon>Papilionoideae</taxon>
        <taxon>50 kb inversion clade</taxon>
        <taxon>NPAAA clade</taxon>
        <taxon>indigoferoid/millettioid clade</taxon>
        <taxon>Phaseoleae</taxon>
        <taxon>Flemingia</taxon>
    </lineage>
</organism>
<dbReference type="Gene3D" id="3.40.30.10">
    <property type="entry name" value="Glutaredoxin"/>
    <property type="match status" value="1"/>
</dbReference>
<protein>
    <recommendedName>
        <fullName evidence="2">Glutaredoxin domain-containing protein</fullName>
    </recommendedName>
</protein>
<evidence type="ECO:0000256" key="1">
    <source>
        <dbReference type="SAM" id="MobiDB-lite"/>
    </source>
</evidence>
<dbReference type="FunFam" id="3.40.30.10:FF:000273">
    <property type="entry name" value="Glutaredoxin family protein"/>
    <property type="match status" value="1"/>
</dbReference>
<dbReference type="PANTHER" id="PTHR45669:SF30">
    <property type="entry name" value="OS04G0641300 PROTEIN"/>
    <property type="match status" value="1"/>
</dbReference>
<gene>
    <name evidence="3" type="ORF">Fmac_017573</name>
</gene>
<dbReference type="Pfam" id="PF23733">
    <property type="entry name" value="GRXCR1-2_C"/>
    <property type="match status" value="1"/>
</dbReference>
<dbReference type="Proteomes" id="UP001603857">
    <property type="component" value="Unassembled WGS sequence"/>
</dbReference>
<evidence type="ECO:0000313" key="3">
    <source>
        <dbReference type="EMBL" id="KAL2329992.1"/>
    </source>
</evidence>
<feature type="domain" description="Glutaredoxin" evidence="2">
    <location>
        <begin position="367"/>
        <end position="435"/>
    </location>
</feature>
<dbReference type="SUPFAM" id="SSF52833">
    <property type="entry name" value="Thioredoxin-like"/>
    <property type="match status" value="1"/>
</dbReference>
<evidence type="ECO:0000259" key="2">
    <source>
        <dbReference type="Pfam" id="PF00462"/>
    </source>
</evidence>
<reference evidence="3 4" key="1">
    <citation type="submission" date="2024-08" db="EMBL/GenBank/DDBJ databases">
        <title>Insights into the chromosomal genome structure of Flemingia macrophylla.</title>
        <authorList>
            <person name="Ding Y."/>
            <person name="Zhao Y."/>
            <person name="Bi W."/>
            <person name="Wu M."/>
            <person name="Zhao G."/>
            <person name="Gong Y."/>
            <person name="Li W."/>
            <person name="Zhang P."/>
        </authorList>
    </citation>
    <scope>NUCLEOTIDE SEQUENCE [LARGE SCALE GENOMIC DNA]</scope>
    <source>
        <strain evidence="3">DYQJB</strain>
        <tissue evidence="3">Leaf</tissue>
    </source>
</reference>
<dbReference type="PROSITE" id="PS51354">
    <property type="entry name" value="GLUTAREDOXIN_2"/>
    <property type="match status" value="1"/>
</dbReference>
<dbReference type="Pfam" id="PF00462">
    <property type="entry name" value="Glutaredoxin"/>
    <property type="match status" value="1"/>
</dbReference>
<dbReference type="EMBL" id="JBGMDY010000006">
    <property type="protein sequence ID" value="KAL2329992.1"/>
    <property type="molecule type" value="Genomic_DNA"/>
</dbReference>
<feature type="compositionally biased region" description="Basic and acidic residues" evidence="1">
    <location>
        <begin position="332"/>
        <end position="352"/>
    </location>
</feature>
<evidence type="ECO:0000313" key="4">
    <source>
        <dbReference type="Proteomes" id="UP001603857"/>
    </source>
</evidence>
<dbReference type="CDD" id="cd03031">
    <property type="entry name" value="GRX_GRX_like"/>
    <property type="match status" value="1"/>
</dbReference>
<name>A0ABD1M2H6_9FABA</name>